<protein>
    <submittedName>
        <fullName evidence="2">Uncharacterized protein</fullName>
    </submittedName>
</protein>
<reference evidence="2 3" key="1">
    <citation type="submission" date="2016-11" db="EMBL/GenBank/DDBJ databases">
        <authorList>
            <person name="Jaros S."/>
            <person name="Januszkiewicz K."/>
            <person name="Wedrychowicz H."/>
        </authorList>
    </citation>
    <scope>NUCLEOTIDE SEQUENCE [LARGE SCALE GENOMIC DNA]</scope>
    <source>
        <strain evidence="2 3">Y1</strain>
    </source>
</reference>
<gene>
    <name evidence="2" type="ORF">SAMN04487860_107139</name>
</gene>
<dbReference type="EMBL" id="FRCT01000007">
    <property type="protein sequence ID" value="SHM60799.1"/>
    <property type="molecule type" value="Genomic_DNA"/>
</dbReference>
<sequence>MREYDKMTLKVANRIFEKGDAILEQRQKRSAKIRHITYAVSGLCAVLIVCFGTWKLLPSLKPHNSFKDSDIVITTATTAAENTTEAVTENMTSAQTASAVTTAKTTAKATETTTVTVKDPALGTVAVRTTAVSYTAPKSTAALTSARRTQTSVYTNTTPNAMTSKTAIGVEESIIITTTAGHIDESWNPATTSLDGSPVTTSKRSIKIATITTTKTTDCDLPVTTTTVITTKPEGPVSFSIQEMFLSRPVSVRIGDIRYDREVTETSTTIGGAHKSIPVNRIGSFIRNGSVNIYVDRNFLIIESMEVYEIINVPPEKAVAVRLKNTDEYYMFKNYDYNEDDDS</sequence>
<organism evidence="2 3">
    <name type="scientific">Ruminococcus flavefaciens</name>
    <dbReference type="NCBI Taxonomy" id="1265"/>
    <lineage>
        <taxon>Bacteria</taxon>
        <taxon>Bacillati</taxon>
        <taxon>Bacillota</taxon>
        <taxon>Clostridia</taxon>
        <taxon>Eubacteriales</taxon>
        <taxon>Oscillospiraceae</taxon>
        <taxon>Ruminococcus</taxon>
    </lineage>
</organism>
<keyword evidence="1" id="KW-1133">Transmembrane helix</keyword>
<keyword evidence="1" id="KW-0812">Transmembrane</keyword>
<feature type="transmembrane region" description="Helical" evidence="1">
    <location>
        <begin position="36"/>
        <end position="57"/>
    </location>
</feature>
<evidence type="ECO:0000256" key="1">
    <source>
        <dbReference type="SAM" id="Phobius"/>
    </source>
</evidence>
<dbReference type="AlphaFoldDB" id="A0A1M7K675"/>
<evidence type="ECO:0000313" key="3">
    <source>
        <dbReference type="Proteomes" id="UP000184394"/>
    </source>
</evidence>
<dbReference type="Proteomes" id="UP000184394">
    <property type="component" value="Unassembled WGS sequence"/>
</dbReference>
<evidence type="ECO:0000313" key="2">
    <source>
        <dbReference type="EMBL" id="SHM60799.1"/>
    </source>
</evidence>
<name>A0A1M7K675_RUMFL</name>
<proteinExistence type="predicted"/>
<dbReference type="OrthoDB" id="1821318at2"/>
<keyword evidence="1" id="KW-0472">Membrane</keyword>
<dbReference type="RefSeq" id="WP_072950922.1">
    <property type="nucleotide sequence ID" value="NZ_FRCT01000007.1"/>
</dbReference>
<accession>A0A1M7K675</accession>